<name>A0ABV3J322_9ACTN</name>
<organism evidence="1 2">
    <name type="scientific">Streptomyces roseoverticillatus</name>
    <dbReference type="NCBI Taxonomy" id="66429"/>
    <lineage>
        <taxon>Bacteria</taxon>
        <taxon>Bacillati</taxon>
        <taxon>Actinomycetota</taxon>
        <taxon>Actinomycetes</taxon>
        <taxon>Kitasatosporales</taxon>
        <taxon>Streptomycetaceae</taxon>
        <taxon>Streptomyces</taxon>
    </lineage>
</organism>
<comment type="caution">
    <text evidence="1">The sequence shown here is derived from an EMBL/GenBank/DDBJ whole genome shotgun (WGS) entry which is preliminary data.</text>
</comment>
<keyword evidence="2" id="KW-1185">Reference proteome</keyword>
<evidence type="ECO:0000313" key="1">
    <source>
        <dbReference type="EMBL" id="MEV4927076.1"/>
    </source>
</evidence>
<accession>A0ABV3J322</accession>
<reference evidence="1 2" key="1">
    <citation type="submission" date="2024-06" db="EMBL/GenBank/DDBJ databases">
        <title>The Natural Products Discovery Center: Release of the First 8490 Sequenced Strains for Exploring Actinobacteria Biosynthetic Diversity.</title>
        <authorList>
            <person name="Kalkreuter E."/>
            <person name="Kautsar S.A."/>
            <person name="Yang D."/>
            <person name="Bader C.D."/>
            <person name="Teijaro C.N."/>
            <person name="Fluegel L."/>
            <person name="Davis C.M."/>
            <person name="Simpson J.R."/>
            <person name="Lauterbach L."/>
            <person name="Steele A.D."/>
            <person name="Gui C."/>
            <person name="Meng S."/>
            <person name="Li G."/>
            <person name="Viehrig K."/>
            <person name="Ye F."/>
            <person name="Su P."/>
            <person name="Kiefer A.F."/>
            <person name="Nichols A."/>
            <person name="Cepeda A.J."/>
            <person name="Yan W."/>
            <person name="Fan B."/>
            <person name="Jiang Y."/>
            <person name="Adhikari A."/>
            <person name="Zheng C.-J."/>
            <person name="Schuster L."/>
            <person name="Cowan T.M."/>
            <person name="Smanski M.J."/>
            <person name="Chevrette M.G."/>
            <person name="De Carvalho L.P.S."/>
            <person name="Shen B."/>
        </authorList>
    </citation>
    <scope>NUCLEOTIDE SEQUENCE [LARGE SCALE GENOMIC DNA]</scope>
    <source>
        <strain evidence="1 2">NPDC053791</strain>
    </source>
</reference>
<dbReference type="RefSeq" id="WP_366090306.1">
    <property type="nucleotide sequence ID" value="NZ_JBFASG010000044.1"/>
</dbReference>
<evidence type="ECO:0000313" key="2">
    <source>
        <dbReference type="Proteomes" id="UP001552479"/>
    </source>
</evidence>
<dbReference type="Proteomes" id="UP001552479">
    <property type="component" value="Unassembled WGS sequence"/>
</dbReference>
<protein>
    <recommendedName>
        <fullName evidence="3">Transposase</fullName>
    </recommendedName>
</protein>
<gene>
    <name evidence="1" type="ORF">AB0L03_30400</name>
</gene>
<sequence>METSRSAALNGQGLRALKTLCLAAEHIEHRQSPGTDEWAALYERLTNLRGMYKV</sequence>
<evidence type="ECO:0008006" key="3">
    <source>
        <dbReference type="Google" id="ProtNLM"/>
    </source>
</evidence>
<dbReference type="EMBL" id="JBFASG010000044">
    <property type="protein sequence ID" value="MEV4927076.1"/>
    <property type="molecule type" value="Genomic_DNA"/>
</dbReference>
<proteinExistence type="predicted"/>